<keyword evidence="11" id="KW-1185">Reference proteome</keyword>
<keyword evidence="3 7" id="KW-0479">Metal-binding</keyword>
<dbReference type="eggNOG" id="COG3794">
    <property type="taxonomic scope" value="Bacteria"/>
</dbReference>
<reference evidence="10 11" key="1">
    <citation type="journal article" date="2014" name="BMC Genomics">
        <title>A genomic perspective on a new bacterial genus and species from the Alcaligenaceae family, Basilea psittacipulmonis.</title>
        <authorList>
            <person name="Whiteson K.L."/>
            <person name="Hernandez D."/>
            <person name="Lazarevic V."/>
            <person name="Gaia N."/>
            <person name="Farinelli L."/>
            <person name="Francois P."/>
            <person name="Pilo P."/>
            <person name="Frey J."/>
            <person name="Schrenzel J."/>
        </authorList>
    </citation>
    <scope>NUCLEOTIDE SEQUENCE [LARGE SCALE GENOMIC DNA]</scope>
    <source>
        <strain evidence="10 11">DSM 24701</strain>
    </source>
</reference>
<dbReference type="EMBL" id="CP009238">
    <property type="protein sequence ID" value="AIL33371.1"/>
    <property type="molecule type" value="Genomic_DNA"/>
</dbReference>
<evidence type="ECO:0000256" key="8">
    <source>
        <dbReference type="SAM" id="SignalP"/>
    </source>
</evidence>
<keyword evidence="6 7" id="KW-0186">Copper</keyword>
<keyword evidence="8" id="KW-0732">Signal</keyword>
<keyword evidence="2" id="KW-0813">Transport</keyword>
<dbReference type="RefSeq" id="WP_038501332.1">
    <property type="nucleotide sequence ID" value="NZ_AFWK01000013.1"/>
</dbReference>
<sequence length="148" mass="16563">MKKFILCMLLAAVSQAYGAEHRVKMLDWSPDGQTMIFEPGFLKVAPGDTVIFEPTQKGHNVMSKVVPEGATSFRSELDETFRLVLDKEGVYLYVCPPHQMMGMVGIIQVGEAKNLQKIKEAIPKLERVVKSNKGRWEAYAKNISGYGQ</sequence>
<comment type="cofactor">
    <cofactor evidence="7">
        <name>Cu cation</name>
        <dbReference type="ChEBI" id="CHEBI:23378"/>
    </cofactor>
    <text evidence="7">Binds 1 copper ion per subunit.</text>
</comment>
<dbReference type="InterPro" id="IPR028871">
    <property type="entry name" value="BlueCu_1_BS"/>
</dbReference>
<evidence type="ECO:0000313" key="11">
    <source>
        <dbReference type="Proteomes" id="UP000028945"/>
    </source>
</evidence>
<dbReference type="KEGG" id="bpsi:IX83_08730"/>
<comment type="subcellular location">
    <subcellularLocation>
        <location evidence="1">Periplasm</location>
    </subcellularLocation>
</comment>
<feature type="chain" id="PRO_5001718120" evidence="8">
    <location>
        <begin position="19"/>
        <end position="148"/>
    </location>
</feature>
<feature type="signal peptide" evidence="8">
    <location>
        <begin position="1"/>
        <end position="18"/>
    </location>
</feature>
<keyword evidence="4" id="KW-0574">Periplasm</keyword>
<evidence type="ECO:0000256" key="2">
    <source>
        <dbReference type="ARBA" id="ARBA00022448"/>
    </source>
</evidence>
<evidence type="ECO:0000256" key="3">
    <source>
        <dbReference type="ARBA" id="ARBA00022723"/>
    </source>
</evidence>
<dbReference type="Pfam" id="PF00127">
    <property type="entry name" value="Copper-bind"/>
    <property type="match status" value="1"/>
</dbReference>
<dbReference type="InterPro" id="IPR008972">
    <property type="entry name" value="Cupredoxin"/>
</dbReference>
<feature type="binding site" evidence="7">
    <location>
        <position position="98"/>
    </location>
    <ligand>
        <name>Cu cation</name>
        <dbReference type="ChEBI" id="CHEBI:23378"/>
    </ligand>
</feature>
<dbReference type="GO" id="GO:0042597">
    <property type="term" value="C:periplasmic space"/>
    <property type="evidence" value="ECO:0007669"/>
    <property type="project" value="UniProtKB-SubCell"/>
</dbReference>
<evidence type="ECO:0000256" key="4">
    <source>
        <dbReference type="ARBA" id="ARBA00022764"/>
    </source>
</evidence>
<evidence type="ECO:0000256" key="7">
    <source>
        <dbReference type="PIRSR" id="PIRSR602386-1"/>
    </source>
</evidence>
<dbReference type="OrthoDB" id="9757546at2"/>
<dbReference type="Proteomes" id="UP000028945">
    <property type="component" value="Chromosome"/>
</dbReference>
<feature type="binding site" evidence="7">
    <location>
        <position position="103"/>
    </location>
    <ligand>
        <name>Cu cation</name>
        <dbReference type="ChEBI" id="CHEBI:23378"/>
    </ligand>
</feature>
<evidence type="ECO:0000259" key="9">
    <source>
        <dbReference type="Pfam" id="PF00127"/>
    </source>
</evidence>
<dbReference type="AlphaFoldDB" id="A0A077DGW4"/>
<protein>
    <submittedName>
        <fullName evidence="10">Pseudoazurin</fullName>
    </submittedName>
</protein>
<dbReference type="Gene3D" id="2.60.40.420">
    <property type="entry name" value="Cupredoxins - blue copper proteins"/>
    <property type="match status" value="1"/>
</dbReference>
<dbReference type="GO" id="GO:0009055">
    <property type="term" value="F:electron transfer activity"/>
    <property type="evidence" value="ECO:0007669"/>
    <property type="project" value="InterPro"/>
</dbReference>
<keyword evidence="5" id="KW-0249">Electron transport</keyword>
<evidence type="ECO:0000256" key="5">
    <source>
        <dbReference type="ARBA" id="ARBA00022982"/>
    </source>
</evidence>
<dbReference type="InterPro" id="IPR002386">
    <property type="entry name" value="Amicyanin/Pseudoazurin"/>
</dbReference>
<dbReference type="InterPro" id="IPR000923">
    <property type="entry name" value="BlueCu_1"/>
</dbReference>
<dbReference type="InterPro" id="IPR001235">
    <property type="entry name" value="Copper_blue_Plastocyanin"/>
</dbReference>
<evidence type="ECO:0000256" key="1">
    <source>
        <dbReference type="ARBA" id="ARBA00004418"/>
    </source>
</evidence>
<dbReference type="PROSITE" id="PS00196">
    <property type="entry name" value="COPPER_BLUE"/>
    <property type="match status" value="1"/>
</dbReference>
<dbReference type="PRINTS" id="PR00156">
    <property type="entry name" value="COPPERBLUE"/>
</dbReference>
<feature type="domain" description="Blue (type 1) copper" evidence="9">
    <location>
        <begin position="31"/>
        <end position="109"/>
    </location>
</feature>
<evidence type="ECO:0000313" key="10">
    <source>
        <dbReference type="EMBL" id="AIL33371.1"/>
    </source>
</evidence>
<proteinExistence type="predicted"/>
<feature type="binding site" evidence="7">
    <location>
        <position position="59"/>
    </location>
    <ligand>
        <name>Cu cation</name>
        <dbReference type="ChEBI" id="CHEBI:23378"/>
    </ligand>
</feature>
<gene>
    <name evidence="10" type="ORF">IX83_08730</name>
</gene>
<organism evidence="10 11">
    <name type="scientific">Basilea psittacipulmonis DSM 24701</name>
    <dbReference type="NCBI Taxonomy" id="1072685"/>
    <lineage>
        <taxon>Bacteria</taxon>
        <taxon>Pseudomonadati</taxon>
        <taxon>Pseudomonadota</taxon>
        <taxon>Betaproteobacteria</taxon>
        <taxon>Burkholderiales</taxon>
        <taxon>Alcaligenaceae</taxon>
        <taxon>Basilea</taxon>
    </lineage>
</organism>
<accession>A0A077DGW4</accession>
<dbReference type="HOGENOM" id="CLU_124330_1_0_4"/>
<dbReference type="PRINTS" id="PR00155">
    <property type="entry name" value="AMICYANIN"/>
</dbReference>
<evidence type="ECO:0000256" key="6">
    <source>
        <dbReference type="ARBA" id="ARBA00023008"/>
    </source>
</evidence>
<dbReference type="SUPFAM" id="SSF49503">
    <property type="entry name" value="Cupredoxins"/>
    <property type="match status" value="1"/>
</dbReference>
<dbReference type="GO" id="GO:0005507">
    <property type="term" value="F:copper ion binding"/>
    <property type="evidence" value="ECO:0007669"/>
    <property type="project" value="InterPro"/>
</dbReference>
<feature type="binding site" evidence="7">
    <location>
        <position position="95"/>
    </location>
    <ligand>
        <name>Cu cation</name>
        <dbReference type="ChEBI" id="CHEBI:23378"/>
    </ligand>
</feature>
<name>A0A077DGW4_9BURK</name>